<dbReference type="Proteomes" id="UP000836387">
    <property type="component" value="Unassembled WGS sequence"/>
</dbReference>
<gene>
    <name evidence="1" type="ORF">CRV2_00018664</name>
</gene>
<feature type="non-terminal residue" evidence="1">
    <location>
        <position position="1"/>
    </location>
</feature>
<accession>A0ACA9UF68</accession>
<keyword evidence="2" id="KW-1185">Reference proteome</keyword>
<proteinExistence type="predicted"/>
<protein>
    <submittedName>
        <fullName evidence="1">Uncharacterized protein</fullName>
    </submittedName>
</protein>
<reference evidence="1" key="2">
    <citation type="submission" date="2021-10" db="EMBL/GenBank/DDBJ databases">
        <authorList>
            <person name="Piombo E."/>
        </authorList>
    </citation>
    <scope>NUCLEOTIDE SEQUENCE</scope>
</reference>
<name>A0ACA9UF68_BIOOC</name>
<reference evidence="1" key="1">
    <citation type="submission" date="2020-04" db="EMBL/GenBank/DDBJ databases">
        <authorList>
            <person name="Broberg M."/>
        </authorList>
    </citation>
    <scope>NUCLEOTIDE SEQUENCE</scope>
</reference>
<organism evidence="1 2">
    <name type="scientific">Clonostachys rosea f. rosea IK726</name>
    <dbReference type="NCBI Taxonomy" id="1349383"/>
    <lineage>
        <taxon>Eukaryota</taxon>
        <taxon>Fungi</taxon>
        <taxon>Dikarya</taxon>
        <taxon>Ascomycota</taxon>
        <taxon>Pezizomycotina</taxon>
        <taxon>Sordariomycetes</taxon>
        <taxon>Hypocreomycetidae</taxon>
        <taxon>Hypocreales</taxon>
        <taxon>Bionectriaceae</taxon>
        <taxon>Clonostachys</taxon>
    </lineage>
</organism>
<feature type="non-terminal residue" evidence="1">
    <location>
        <position position="337"/>
    </location>
</feature>
<comment type="caution">
    <text evidence="1">The sequence shown here is derived from an EMBL/GenBank/DDBJ whole genome shotgun (WGS) entry which is preliminary data.</text>
</comment>
<evidence type="ECO:0000313" key="1">
    <source>
        <dbReference type="EMBL" id="CAG9951334.1"/>
    </source>
</evidence>
<sequence>TAAIQSTKSLNAAVKRYIERDKTLRRLQAELDDLTKVLEALNTVCNLESSVMSLLEGPVSRCSQLCRDFEATMSIFSGKSRAGFRDWAKMEFMRGDIHEFIDALGGYKSTISVGLGTITMSVYLRTLGLYSLIENSLIVLEEYSEVIKDTVYNLKIHLERINKKIGLFTEGNLKTSYTNLDLNIDLQDKKIELLLQPQTDLYYTNTDTYNSFEALLLTRKALSDYRDYFAEIIGYMNARLEILVIDKSPGSDRERLRLEKDIEVLRRYIGLEKQLLIEIVIKYWLFHLLIYLILKKHYPKANPHNSLVRYPIKYFKKYLSCGTAAVLETTILVGTSI</sequence>
<evidence type="ECO:0000313" key="2">
    <source>
        <dbReference type="Proteomes" id="UP000836387"/>
    </source>
</evidence>
<dbReference type="EMBL" id="CADEHS020000267">
    <property type="protein sequence ID" value="CAG9951334.1"/>
    <property type="molecule type" value="Genomic_DNA"/>
</dbReference>